<organism evidence="4 5">
    <name type="scientific">Atractosteus spatula</name>
    <name type="common">Alligator gar</name>
    <name type="synonym">Lepisosteus spatula</name>
    <dbReference type="NCBI Taxonomy" id="7917"/>
    <lineage>
        <taxon>Eukaryota</taxon>
        <taxon>Metazoa</taxon>
        <taxon>Chordata</taxon>
        <taxon>Craniata</taxon>
        <taxon>Vertebrata</taxon>
        <taxon>Euteleostomi</taxon>
        <taxon>Actinopterygii</taxon>
        <taxon>Neopterygii</taxon>
        <taxon>Holostei</taxon>
        <taxon>Semionotiformes</taxon>
        <taxon>Lepisosteidae</taxon>
        <taxon>Atractosteus</taxon>
    </lineage>
</organism>
<evidence type="ECO:0000313" key="4">
    <source>
        <dbReference type="EMBL" id="MBN3313273.1"/>
    </source>
</evidence>
<feature type="region of interest" description="Disordered" evidence="1">
    <location>
        <begin position="284"/>
        <end position="316"/>
    </location>
</feature>
<dbReference type="AlphaFoldDB" id="A0A8J7NJH7"/>
<evidence type="ECO:0000256" key="2">
    <source>
        <dbReference type="SAM" id="Phobius"/>
    </source>
</evidence>
<protein>
    <submittedName>
        <fullName evidence="4">EPHX4 hydrolase</fullName>
    </submittedName>
</protein>
<dbReference type="InterPro" id="IPR029058">
    <property type="entry name" value="AB_hydrolase_fold"/>
</dbReference>
<dbReference type="GO" id="GO:0004301">
    <property type="term" value="F:epoxide hydrolase activity"/>
    <property type="evidence" value="ECO:0007669"/>
    <property type="project" value="UniProtKB-ARBA"/>
</dbReference>
<keyword evidence="2" id="KW-0472">Membrane</keyword>
<keyword evidence="5" id="KW-1185">Reference proteome</keyword>
<dbReference type="Pfam" id="PF00561">
    <property type="entry name" value="Abhydrolase_1"/>
    <property type="match status" value="2"/>
</dbReference>
<sequence length="578" mass="65065">MARLLHNLLLLAARLTLKIRVIGYWSLIYSYCAVCASVALLKLLWTILQKPSKTFQWGVREAPPACLNDTSLGTHCYVRIKESGLRFHYVAAGERGKPLMLFLHGFPEFCSTPVHTHTVAGRHRRHTLSHLTQQSPGVEAELVRQAPQPTVQLAKRSVLTACVCRQQFSWRHQLREFKSEFRVVAVDMRGYGESDVPVGAENYRLDHLITDVRDIVECLGTSGYGEWNRPRVEQAVASQASLQALPVPGHLGKGRLEQRNQFPFSWLLNSLELELIPSRQVGEKRYPPGNGSQVRGGIRVGEGGSTDQPCSGRTAAPPPQQEFIKGMGTLHMPICSTAPSCKRAPAPTNELAVRRVTMSCWSSPLGSRSWSCYNRCYLVGHDWGGMVAWLFAIHYPEMVTKLIVLNCPHPSVFADHALRRPLQLAKCSCIFLFQLPRLPELMLSVDDFKALKGFFPSRSAGVRWKSSSLRSEDTEAYLYVFSQPGALTGPLNYYRNIFSSLPLTQQEVRSSVLLLWGERDALLEQEMAEASRLYVRNHLRLNIISGAGHWLQQEQPDIVNTLMWTFLKEGEGWKCCRS</sequence>
<keyword evidence="4" id="KW-0378">Hydrolase</keyword>
<gene>
    <name evidence="4" type="primary">Ephx4_0</name>
    <name evidence="4" type="ORF">GTO95_0013265</name>
</gene>
<evidence type="ECO:0000256" key="1">
    <source>
        <dbReference type="SAM" id="MobiDB-lite"/>
    </source>
</evidence>
<feature type="domain" description="AB hydrolase-1" evidence="3">
    <location>
        <begin position="377"/>
        <end position="554"/>
    </location>
</feature>
<dbReference type="PANTHER" id="PTHR43329">
    <property type="entry name" value="EPOXIDE HYDROLASE"/>
    <property type="match status" value="1"/>
</dbReference>
<keyword evidence="2" id="KW-1133">Transmembrane helix</keyword>
<evidence type="ECO:0000313" key="5">
    <source>
        <dbReference type="Proteomes" id="UP000736164"/>
    </source>
</evidence>
<proteinExistence type="predicted"/>
<dbReference type="Proteomes" id="UP000736164">
    <property type="component" value="Unassembled WGS sequence"/>
</dbReference>
<name>A0A8J7NJH7_ATRSP</name>
<feature type="non-terminal residue" evidence="4">
    <location>
        <position position="1"/>
    </location>
</feature>
<dbReference type="SUPFAM" id="SSF53474">
    <property type="entry name" value="alpha/beta-Hydrolases"/>
    <property type="match status" value="2"/>
</dbReference>
<feature type="non-terminal residue" evidence="4">
    <location>
        <position position="578"/>
    </location>
</feature>
<feature type="transmembrane region" description="Helical" evidence="2">
    <location>
        <begin position="28"/>
        <end position="48"/>
    </location>
</feature>
<dbReference type="EMBL" id="JAAWVO010011080">
    <property type="protein sequence ID" value="MBN3313273.1"/>
    <property type="molecule type" value="Genomic_DNA"/>
</dbReference>
<keyword evidence="2" id="KW-0812">Transmembrane</keyword>
<dbReference type="InterPro" id="IPR000073">
    <property type="entry name" value="AB_hydrolase_1"/>
</dbReference>
<dbReference type="Gene3D" id="3.40.50.1820">
    <property type="entry name" value="alpha/beta hydrolase"/>
    <property type="match status" value="2"/>
</dbReference>
<feature type="domain" description="AB hydrolase-1" evidence="3">
    <location>
        <begin position="170"/>
        <end position="220"/>
    </location>
</feature>
<comment type="caution">
    <text evidence="4">The sequence shown here is derived from an EMBL/GenBank/DDBJ whole genome shotgun (WGS) entry which is preliminary data.</text>
</comment>
<reference evidence="4" key="1">
    <citation type="journal article" date="2021" name="Cell">
        <title>Tracing the genetic footprints of vertebrate landing in non-teleost ray-finned fishes.</title>
        <authorList>
            <person name="Bi X."/>
            <person name="Wang K."/>
            <person name="Yang L."/>
            <person name="Pan H."/>
            <person name="Jiang H."/>
            <person name="Wei Q."/>
            <person name="Fang M."/>
            <person name="Yu H."/>
            <person name="Zhu C."/>
            <person name="Cai Y."/>
            <person name="He Y."/>
            <person name="Gan X."/>
            <person name="Zeng H."/>
            <person name="Yu D."/>
            <person name="Zhu Y."/>
            <person name="Jiang H."/>
            <person name="Qiu Q."/>
            <person name="Yang H."/>
            <person name="Zhang Y.E."/>
            <person name="Wang W."/>
            <person name="Zhu M."/>
            <person name="He S."/>
            <person name="Zhang G."/>
        </authorList>
    </citation>
    <scope>NUCLEOTIDE SEQUENCE</scope>
    <source>
        <strain evidence="4">Allg_001</strain>
    </source>
</reference>
<accession>A0A8J7NJH7</accession>
<evidence type="ECO:0000259" key="3">
    <source>
        <dbReference type="Pfam" id="PF00561"/>
    </source>
</evidence>